<protein>
    <submittedName>
        <fullName evidence="2">Uncharacterized protein</fullName>
    </submittedName>
</protein>
<feature type="signal peptide" evidence="1">
    <location>
        <begin position="1"/>
        <end position="18"/>
    </location>
</feature>
<reference evidence="2" key="1">
    <citation type="journal article" date="2006" name="Science">
        <title>The genome of black cottonwood, Populus trichocarpa (Torr. &amp; Gray).</title>
        <authorList>
            <person name="Tuskan G.A."/>
            <person name="Difazio S."/>
            <person name="Jansson S."/>
            <person name="Bohlmann J."/>
            <person name="Grigoriev I."/>
            <person name="Hellsten U."/>
            <person name="Putnam N."/>
            <person name="Ralph S."/>
            <person name="Rombauts S."/>
            <person name="Salamov A."/>
            <person name="Schein J."/>
            <person name="Sterck L."/>
            <person name="Aerts A."/>
            <person name="Bhalerao R.R."/>
            <person name="Bhalerao R.P."/>
            <person name="Blaudez D."/>
            <person name="Boerjan W."/>
            <person name="Brun A."/>
            <person name="Brunner A."/>
            <person name="Busov V."/>
            <person name="Campbell M."/>
            <person name="Carlson J."/>
            <person name="Chalot M."/>
            <person name="Chapman J."/>
            <person name="Chen G.L."/>
            <person name="Cooper D."/>
            <person name="Coutinho P.M."/>
            <person name="Couturier J."/>
            <person name="Covert S."/>
            <person name="Cronk Q."/>
            <person name="Cunningham R."/>
            <person name="Davis J."/>
            <person name="Degroeve S."/>
            <person name="Dejardin A."/>
            <person name="Depamphilis C."/>
            <person name="Detter J."/>
            <person name="Dirks B."/>
            <person name="Dubchak I."/>
            <person name="Duplessis S."/>
            <person name="Ehlting J."/>
            <person name="Ellis B."/>
            <person name="Gendler K."/>
            <person name="Goodstein D."/>
            <person name="Gribskov M."/>
            <person name="Grimwood J."/>
            <person name="Groover A."/>
            <person name="Gunter L."/>
            <person name="Hamberger B."/>
            <person name="Heinze B."/>
            <person name="Helariutta Y."/>
            <person name="Henrissat B."/>
            <person name="Holligan D."/>
            <person name="Holt R."/>
            <person name="Huang W."/>
            <person name="Islam-Faridi N."/>
            <person name="Jones S."/>
            <person name="Jones-Rhoades M."/>
            <person name="Jorgensen R."/>
            <person name="Joshi C."/>
            <person name="Kangasjarvi J."/>
            <person name="Karlsson J."/>
            <person name="Kelleher C."/>
            <person name="Kirkpatrick R."/>
            <person name="Kirst M."/>
            <person name="Kohler A."/>
            <person name="Kalluri U."/>
            <person name="Larimer F."/>
            <person name="Leebens-Mack J."/>
            <person name="Leple J.C."/>
            <person name="Locascio P."/>
            <person name="Lou Y."/>
            <person name="Lucas S."/>
            <person name="Martin F."/>
            <person name="Montanini B."/>
            <person name="Napoli C."/>
            <person name="Nelson D.R."/>
            <person name="Nelson C."/>
            <person name="Nieminen K."/>
            <person name="Nilsson O."/>
            <person name="Pereda V."/>
            <person name="Peter G."/>
            <person name="Philippe R."/>
            <person name="Pilate G."/>
            <person name="Poliakov A."/>
            <person name="Razumovskaya J."/>
            <person name="Richardson P."/>
            <person name="Rinaldi C."/>
            <person name="Ritland K."/>
            <person name="Rouze P."/>
            <person name="Ryaboy D."/>
            <person name="Schmutz J."/>
            <person name="Schrader J."/>
            <person name="Segerman B."/>
            <person name="Shin H."/>
            <person name="Siddiqui A."/>
            <person name="Sterky F."/>
            <person name="Terry A."/>
            <person name="Tsai C.J."/>
            <person name="Uberbacher E."/>
            <person name="Unneberg P."/>
            <person name="Vahala J."/>
            <person name="Wall K."/>
            <person name="Wessler S."/>
            <person name="Yang G."/>
            <person name="Yin T."/>
            <person name="Douglas C."/>
            <person name="Marra M."/>
            <person name="Sandberg G."/>
            <person name="Van de Peer Y."/>
            <person name="Rokhsar D."/>
        </authorList>
    </citation>
    <scope>NUCLEOTIDE SEQUENCE [LARGE SCALE GENOMIC DNA]</scope>
    <source>
        <strain evidence="2">Nisqually-1</strain>
    </source>
</reference>
<dbReference type="InParanoid" id="A0A3N7F9W8"/>
<evidence type="ECO:0000256" key="1">
    <source>
        <dbReference type="SAM" id="SignalP"/>
    </source>
</evidence>
<keyword evidence="1" id="KW-0732">Signal</keyword>
<sequence>MFSCILSTGLLVVGEVLTASESNGTISTRQLIRYYHAFGCLHLSAVIGSNPILTKSNDINFHEPFFKAWELFSQGRL</sequence>
<feature type="chain" id="PRO_5018005485" evidence="1">
    <location>
        <begin position="19"/>
        <end position="77"/>
    </location>
</feature>
<gene>
    <name evidence="2" type="ORF">POPTR_T011801</name>
</gene>
<evidence type="ECO:0000313" key="2">
    <source>
        <dbReference type="EMBL" id="RQO93129.1"/>
    </source>
</evidence>
<proteinExistence type="predicted"/>
<organism evidence="2">
    <name type="scientific">Populus trichocarpa</name>
    <name type="common">Western balsam poplar</name>
    <name type="synonym">Populus balsamifera subsp. trichocarpa</name>
    <dbReference type="NCBI Taxonomy" id="3694"/>
    <lineage>
        <taxon>Eukaryota</taxon>
        <taxon>Viridiplantae</taxon>
        <taxon>Streptophyta</taxon>
        <taxon>Embryophyta</taxon>
        <taxon>Tracheophyta</taxon>
        <taxon>Spermatophyta</taxon>
        <taxon>Magnoliopsida</taxon>
        <taxon>eudicotyledons</taxon>
        <taxon>Gunneridae</taxon>
        <taxon>Pentapetalae</taxon>
        <taxon>rosids</taxon>
        <taxon>fabids</taxon>
        <taxon>Malpighiales</taxon>
        <taxon>Salicaceae</taxon>
        <taxon>Saliceae</taxon>
        <taxon>Populus</taxon>
    </lineage>
</organism>
<reference evidence="2" key="2">
    <citation type="submission" date="2017-07" db="EMBL/GenBank/DDBJ databases">
        <title>WGS assembly of Populus trichocarpa.</title>
        <authorList>
            <person name="Tuskan G."/>
            <person name="Difazio S."/>
            <person name="Jansson S."/>
            <person name="Bohlmann J."/>
            <person name="Grigoriev I."/>
            <person name="Hellsten U."/>
            <person name="Putnam N."/>
            <person name="Ralph S."/>
            <person name="Rombauts S."/>
            <person name="Salamov A."/>
            <person name="Schein J."/>
            <person name="Sterck L."/>
            <person name="Aerts A."/>
            <person name="Bhalerao R."/>
            <person name="Bhalerao R."/>
            <person name="Blaudez D."/>
            <person name="Boerjan W."/>
            <person name="Brun A."/>
            <person name="Brunner A."/>
            <person name="Busov V."/>
            <person name="Campbell M."/>
            <person name="Carlson J."/>
            <person name="Chalot M."/>
            <person name="Chapman J."/>
            <person name="Chen G."/>
            <person name="Cooper D."/>
            <person name="Coutinho P."/>
            <person name="Couturier J."/>
            <person name="Covert S."/>
            <person name="Cronk Q."/>
            <person name="Cunningham R."/>
            <person name="Davis J."/>
            <person name="Degroeve S."/>
            <person name="Dejardin A."/>
            <person name="Depamphilis C."/>
            <person name="Detter J."/>
            <person name="Dirks B."/>
            <person name="Dubchak I."/>
            <person name="Duplessis S."/>
            <person name="Ehlting J."/>
            <person name="Ellis B."/>
            <person name="Gendler K."/>
            <person name="Goodstein D."/>
            <person name="Gribskov M."/>
            <person name="Grimwood J."/>
            <person name="Groover A."/>
            <person name="Gunter L."/>
            <person name="Hamberger B."/>
            <person name="Heinze B."/>
            <person name="Helariutta Y."/>
            <person name="Henrissat B."/>
            <person name="Holligan D."/>
            <person name="Holt R."/>
            <person name="Huang W."/>
            <person name="Islam-Faridi N."/>
            <person name="Jones S."/>
            <person name="Jones-Rhoades M."/>
            <person name="Jorgensen R."/>
            <person name="Joshi C."/>
            <person name="Kangasjarvi J."/>
            <person name="Karlsson J."/>
            <person name="Kelleher C."/>
            <person name="Kirkpatrick R."/>
            <person name="Kirst M."/>
            <person name="Kohler A."/>
            <person name="Kalluri U."/>
            <person name="Larimer F."/>
            <person name="Leebens-Mack J."/>
            <person name="Leple J."/>
            <person name="Locascio P."/>
            <person name="Lou Y."/>
            <person name="Lucas S."/>
            <person name="Martin F."/>
            <person name="Montanini B."/>
            <person name="Napoli C."/>
            <person name="Nelson D."/>
            <person name="Nelson C."/>
            <person name="Nieminen K."/>
            <person name="Nilsson O."/>
            <person name="Pereda V."/>
            <person name="Peter G."/>
            <person name="Philippe R."/>
            <person name="Pilate G."/>
            <person name="Poliakov A."/>
            <person name="Razumovskaya J."/>
            <person name="Richardson P."/>
            <person name="Rinaldi C."/>
            <person name="Ritland K."/>
            <person name="Rouze P."/>
            <person name="Ryaboy D."/>
            <person name="Schmutz J."/>
            <person name="Schrader J."/>
            <person name="Segerman B."/>
            <person name="Shin H."/>
            <person name="Siddiqui A."/>
            <person name="Sterky F."/>
            <person name="Terry A."/>
            <person name="Tsai C."/>
            <person name="Uberbacher E."/>
            <person name="Unneberg P."/>
            <person name="Vahala J."/>
            <person name="Wall K."/>
            <person name="Wessler S."/>
            <person name="Yang G."/>
            <person name="Yin T."/>
            <person name="Douglas C."/>
            <person name="Marra M."/>
            <person name="Sandberg G."/>
            <person name="Van De Peer Y."/>
            <person name="Rokhsar D."/>
        </authorList>
    </citation>
    <scope>NUCLEOTIDE SEQUENCE</scope>
    <source>
        <strain evidence="2">Nisqually-1</strain>
    </source>
</reference>
<dbReference type="AlphaFoldDB" id="A0A3N7F9W8"/>
<name>A0A3N7F9W8_POPTR</name>
<accession>A0A3N7F9W8</accession>
<dbReference type="Gramene" id="Potri.T011801.1.v4.1">
    <property type="protein sequence ID" value="Potri.T011801.1.v4.1"/>
    <property type="gene ID" value="Potri.T011801.v4.1"/>
</dbReference>
<dbReference type="EMBL" id="KZ623343">
    <property type="protein sequence ID" value="RQO93129.1"/>
    <property type="molecule type" value="Genomic_DNA"/>
</dbReference>